<dbReference type="RefSeq" id="WP_160762901.1">
    <property type="nucleotide sequence ID" value="NZ_WUPT01000001.1"/>
</dbReference>
<accession>A0A7C9MVP8</accession>
<sequence>MSILENGTWVLVADGQKALILENLTDGEDPHLDVTDEETKENPQTQDWAANRRGRVQQSANVGSHAYSDTDWHEFEKDRFAKDLADILYKKAHAGEFDRIVLVASPQVLGVLRDELHDEVKSKIVGEIDKTLTNHPVNEIEEIVKSELKAA</sequence>
<comment type="caution">
    <text evidence="2">The sequence shown here is derived from an EMBL/GenBank/DDBJ whole genome shotgun (WGS) entry which is preliminary data.</text>
</comment>
<dbReference type="InterPro" id="IPR041374">
    <property type="entry name" value="BaeRF_family12"/>
</dbReference>
<gene>
    <name evidence="2" type="ORF">GQ651_03950</name>
</gene>
<dbReference type="AlphaFoldDB" id="A0A7C9MVP8"/>
<reference evidence="2 3" key="1">
    <citation type="submission" date="2019-12" db="EMBL/GenBank/DDBJ databases">
        <authorList>
            <person name="Lee S.D."/>
        </authorList>
    </citation>
    <scope>NUCLEOTIDE SEQUENCE [LARGE SCALE GENOMIC DNA]</scope>
    <source>
        <strain evidence="2 3">GH1-50</strain>
    </source>
</reference>
<feature type="region of interest" description="Disordered" evidence="1">
    <location>
        <begin position="27"/>
        <end position="67"/>
    </location>
</feature>
<protein>
    <submittedName>
        <fullName evidence="2">Host attachment protein</fullName>
    </submittedName>
</protein>
<keyword evidence="3" id="KW-1185">Reference proteome</keyword>
<dbReference type="EMBL" id="WUPT01000001">
    <property type="protein sequence ID" value="MXQ06994.1"/>
    <property type="molecule type" value="Genomic_DNA"/>
</dbReference>
<proteinExistence type="predicted"/>
<evidence type="ECO:0000256" key="1">
    <source>
        <dbReference type="SAM" id="MobiDB-lite"/>
    </source>
</evidence>
<name>A0A7C9MVP8_9RHOB</name>
<evidence type="ECO:0000313" key="2">
    <source>
        <dbReference type="EMBL" id="MXQ06994.1"/>
    </source>
</evidence>
<dbReference type="Proteomes" id="UP000480350">
    <property type="component" value="Unassembled WGS sequence"/>
</dbReference>
<evidence type="ECO:0000313" key="3">
    <source>
        <dbReference type="Proteomes" id="UP000480350"/>
    </source>
</evidence>
<dbReference type="Pfam" id="PF18856">
    <property type="entry name" value="baeRF_family12"/>
    <property type="match status" value="1"/>
</dbReference>
<organism evidence="2 3">
    <name type="scientific">Kangsaoukella pontilimi</name>
    <dbReference type="NCBI Taxonomy" id="2691042"/>
    <lineage>
        <taxon>Bacteria</taxon>
        <taxon>Pseudomonadati</taxon>
        <taxon>Pseudomonadota</taxon>
        <taxon>Alphaproteobacteria</taxon>
        <taxon>Rhodobacterales</taxon>
        <taxon>Paracoccaceae</taxon>
        <taxon>Kangsaoukella</taxon>
    </lineage>
</organism>
<reference evidence="2 3" key="2">
    <citation type="submission" date="2020-03" db="EMBL/GenBank/DDBJ databases">
        <title>Kangsaoukella pontilimi gen. nov., sp. nov., a new member of the family Rhodobacteraceae isolated from a tidal mudflat.</title>
        <authorList>
            <person name="Kim I.S."/>
        </authorList>
    </citation>
    <scope>NUCLEOTIDE SEQUENCE [LARGE SCALE GENOMIC DNA]</scope>
    <source>
        <strain evidence="2 3">GH1-50</strain>
    </source>
</reference>